<accession>A0A5B0QGP2</accession>
<proteinExistence type="predicted"/>
<dbReference type="Proteomes" id="UP000325313">
    <property type="component" value="Unassembled WGS sequence"/>
</dbReference>
<name>A0A5B0QGP2_PUCGR</name>
<gene>
    <name evidence="1" type="ORF">PGTUg99_006889</name>
</gene>
<sequence>MLPLPVARPTPPALPMPHWWWRIRNCAIFCPPSRRRLARVSPSGGRLESPDDARAILL</sequence>
<dbReference type="EMBL" id="VDEP01000282">
    <property type="protein sequence ID" value="KAA1112134.1"/>
    <property type="molecule type" value="Genomic_DNA"/>
</dbReference>
<protein>
    <submittedName>
        <fullName evidence="1">Uncharacterized protein</fullName>
    </submittedName>
</protein>
<comment type="caution">
    <text evidence="1">The sequence shown here is derived from an EMBL/GenBank/DDBJ whole genome shotgun (WGS) entry which is preliminary data.</text>
</comment>
<reference evidence="1 2" key="1">
    <citation type="submission" date="2019-05" db="EMBL/GenBank/DDBJ databases">
        <title>Emergence of the Ug99 lineage of the wheat stem rust pathogen through somatic hybridization.</title>
        <authorList>
            <person name="Li F."/>
            <person name="Upadhyaya N.M."/>
            <person name="Sperschneider J."/>
            <person name="Matny O."/>
            <person name="Nguyen-Phuc H."/>
            <person name="Mago R."/>
            <person name="Raley C."/>
            <person name="Miller M.E."/>
            <person name="Silverstein K.A.T."/>
            <person name="Henningsen E."/>
            <person name="Hirsch C.D."/>
            <person name="Visser B."/>
            <person name="Pretorius Z.A."/>
            <person name="Steffenson B.J."/>
            <person name="Schwessinger B."/>
            <person name="Dodds P.N."/>
            <person name="Figueroa M."/>
        </authorList>
    </citation>
    <scope>NUCLEOTIDE SEQUENCE [LARGE SCALE GENOMIC DNA]</scope>
    <source>
        <strain evidence="1 2">Ug99</strain>
    </source>
</reference>
<evidence type="ECO:0000313" key="2">
    <source>
        <dbReference type="Proteomes" id="UP000325313"/>
    </source>
</evidence>
<dbReference type="AlphaFoldDB" id="A0A5B0QGP2"/>
<evidence type="ECO:0000313" key="1">
    <source>
        <dbReference type="EMBL" id="KAA1112134.1"/>
    </source>
</evidence>
<organism evidence="1 2">
    <name type="scientific">Puccinia graminis f. sp. tritici</name>
    <dbReference type="NCBI Taxonomy" id="56615"/>
    <lineage>
        <taxon>Eukaryota</taxon>
        <taxon>Fungi</taxon>
        <taxon>Dikarya</taxon>
        <taxon>Basidiomycota</taxon>
        <taxon>Pucciniomycotina</taxon>
        <taxon>Pucciniomycetes</taxon>
        <taxon>Pucciniales</taxon>
        <taxon>Pucciniaceae</taxon>
        <taxon>Puccinia</taxon>
    </lineage>
</organism>